<dbReference type="PROSITE" id="PS50071">
    <property type="entry name" value="HOMEOBOX_2"/>
    <property type="match status" value="1"/>
</dbReference>
<comment type="subcellular location">
    <subcellularLocation>
        <location evidence="1 2 3">Nucleus</location>
    </subcellularLocation>
</comment>
<organism evidence="7 8">
    <name type="scientific">Meloidogyne hapla</name>
    <name type="common">Root-knot nematode worm</name>
    <dbReference type="NCBI Taxonomy" id="6305"/>
    <lineage>
        <taxon>Eukaryota</taxon>
        <taxon>Metazoa</taxon>
        <taxon>Ecdysozoa</taxon>
        <taxon>Nematoda</taxon>
        <taxon>Chromadorea</taxon>
        <taxon>Rhabditida</taxon>
        <taxon>Tylenchina</taxon>
        <taxon>Tylenchomorpha</taxon>
        <taxon>Tylenchoidea</taxon>
        <taxon>Meloidogynidae</taxon>
        <taxon>Meloidogyninae</taxon>
        <taxon>Meloidogyne</taxon>
    </lineage>
</organism>
<keyword evidence="2 3" id="KW-0371">Homeobox</keyword>
<dbReference type="Gene3D" id="1.10.10.60">
    <property type="entry name" value="Homeodomain-like"/>
    <property type="match status" value="1"/>
</dbReference>
<feature type="coiled-coil region" evidence="4">
    <location>
        <begin position="62"/>
        <end position="96"/>
    </location>
</feature>
<feature type="compositionally biased region" description="Basic and acidic residues" evidence="5">
    <location>
        <begin position="194"/>
        <end position="204"/>
    </location>
</feature>
<proteinExistence type="predicted"/>
<dbReference type="GO" id="GO:0003677">
    <property type="term" value="F:DNA binding"/>
    <property type="evidence" value="ECO:0007669"/>
    <property type="project" value="UniProtKB-UniRule"/>
</dbReference>
<accession>A0A1I8B5H0</accession>
<dbReference type="Pfam" id="PF00046">
    <property type="entry name" value="Homeodomain"/>
    <property type="match status" value="1"/>
</dbReference>
<evidence type="ECO:0000256" key="3">
    <source>
        <dbReference type="RuleBase" id="RU000682"/>
    </source>
</evidence>
<dbReference type="InterPro" id="IPR009057">
    <property type="entry name" value="Homeodomain-like_sf"/>
</dbReference>
<evidence type="ECO:0000313" key="7">
    <source>
        <dbReference type="Proteomes" id="UP000095281"/>
    </source>
</evidence>
<dbReference type="SUPFAM" id="SSF46689">
    <property type="entry name" value="Homeodomain-like"/>
    <property type="match status" value="1"/>
</dbReference>
<keyword evidence="2 3" id="KW-0539">Nucleus</keyword>
<dbReference type="InterPro" id="IPR001356">
    <property type="entry name" value="HD"/>
</dbReference>
<evidence type="ECO:0000313" key="8">
    <source>
        <dbReference type="WBParaSite" id="MhA1_Contig1428.frz3.gene3"/>
    </source>
</evidence>
<keyword evidence="2 3" id="KW-0238">DNA-binding</keyword>
<keyword evidence="4" id="KW-0175">Coiled coil</keyword>
<evidence type="ECO:0000256" key="5">
    <source>
        <dbReference type="SAM" id="MobiDB-lite"/>
    </source>
</evidence>
<dbReference type="CDD" id="cd00086">
    <property type="entry name" value="homeodomain"/>
    <property type="match status" value="1"/>
</dbReference>
<dbReference type="Proteomes" id="UP000095281">
    <property type="component" value="Unplaced"/>
</dbReference>
<evidence type="ECO:0000256" key="1">
    <source>
        <dbReference type="ARBA" id="ARBA00004123"/>
    </source>
</evidence>
<dbReference type="SMART" id="SM00389">
    <property type="entry name" value="HOX"/>
    <property type="match status" value="1"/>
</dbReference>
<dbReference type="WBParaSite" id="MhA1_Contig1428.frz3.gene3">
    <property type="protein sequence ID" value="MhA1_Contig1428.frz3.gene3"/>
    <property type="gene ID" value="MhA1_Contig1428.frz3.gene3"/>
</dbReference>
<name>A0A1I8B5H0_MELHA</name>
<evidence type="ECO:0000256" key="4">
    <source>
        <dbReference type="SAM" id="Coils"/>
    </source>
</evidence>
<evidence type="ECO:0000259" key="6">
    <source>
        <dbReference type="PROSITE" id="PS50071"/>
    </source>
</evidence>
<evidence type="ECO:0000256" key="2">
    <source>
        <dbReference type="PROSITE-ProRule" id="PRU00108"/>
    </source>
</evidence>
<feature type="domain" description="Homeobox" evidence="6">
    <location>
        <begin position="105"/>
        <end position="165"/>
    </location>
</feature>
<sequence length="204" mass="23861">MAQPPPYGQPLGQPVGQPQYCCLPMPVIQQLSNYFSSVARPNINNTTTIPQNDVASKILKMHDDHMDEVKTLKNEIKQKNEEINSLKKQLNTSNSYQLFLEQMIIKEQNKNEEIKGEFVEVLENHYKYYKNPSDQEKSILANCINVSVDKVDKWFEKKRQLESVKYQKIEEDSEIDSELNDFDHFDDENEKEEDNDKTGKNKEK</sequence>
<protein>
    <submittedName>
        <fullName evidence="8">Homeobox domain-containing protein</fullName>
    </submittedName>
</protein>
<feature type="compositionally biased region" description="Acidic residues" evidence="5">
    <location>
        <begin position="171"/>
        <end position="193"/>
    </location>
</feature>
<feature type="region of interest" description="Disordered" evidence="5">
    <location>
        <begin position="166"/>
        <end position="204"/>
    </location>
</feature>
<reference evidence="8" key="1">
    <citation type="submission" date="2016-11" db="UniProtKB">
        <authorList>
            <consortium name="WormBaseParasite"/>
        </authorList>
    </citation>
    <scope>IDENTIFICATION</scope>
</reference>
<keyword evidence="7" id="KW-1185">Reference proteome</keyword>
<feature type="DNA-binding region" description="Homeobox" evidence="2">
    <location>
        <begin position="107"/>
        <end position="166"/>
    </location>
</feature>
<dbReference type="GO" id="GO:0005634">
    <property type="term" value="C:nucleus"/>
    <property type="evidence" value="ECO:0007669"/>
    <property type="project" value="UniProtKB-SubCell"/>
</dbReference>
<dbReference type="AlphaFoldDB" id="A0A1I8B5H0"/>